<dbReference type="Gene3D" id="3.30.450.20">
    <property type="entry name" value="PAS domain"/>
    <property type="match status" value="1"/>
</dbReference>
<keyword evidence="7" id="KW-1185">Reference proteome</keyword>
<reference evidence="6 7" key="1">
    <citation type="submission" date="2016-12" db="EMBL/GenBank/DDBJ databases">
        <authorList>
            <person name="Song W.-J."/>
            <person name="Kurnit D.M."/>
        </authorList>
    </citation>
    <scope>NUCLEOTIDE SEQUENCE [LARGE SCALE GENOMIC DNA]</scope>
    <source>
        <strain evidence="6 7">DSM 18488</strain>
    </source>
</reference>
<dbReference type="InterPro" id="IPR050351">
    <property type="entry name" value="BphY/WalK/GraS-like"/>
</dbReference>
<dbReference type="GO" id="GO:0004673">
    <property type="term" value="F:protein histidine kinase activity"/>
    <property type="evidence" value="ECO:0007669"/>
    <property type="project" value="UniProtKB-EC"/>
</dbReference>
<dbReference type="GO" id="GO:0007234">
    <property type="term" value="P:osmosensory signaling via phosphorelay pathway"/>
    <property type="evidence" value="ECO:0007669"/>
    <property type="project" value="TreeGrafter"/>
</dbReference>
<evidence type="ECO:0000313" key="6">
    <source>
        <dbReference type="EMBL" id="SHO50947.1"/>
    </source>
</evidence>
<sequence>MANLKTDQAVGSYFASAKRAGSGELQIDIDIVSNNPVISGLLTSIGGLIAVLNEDRQIVSLNTSFLEMLGIQDGAKVLGLRPGEAVDCIHANEEPGGCGTSRYCSTCGAAIAIVTCLETAAAVERKCALTAFKNGKEVQLALQVRANPIRLNGKMYVLLFLQDITLQEQRAALERTFFHDINNMLSMMVQASELLVDENPSTLSSAIFDASLRLSNEVAMQKCLFEEEASFYTPIWHDCDAGQILQELRVFFASHKAGKGRFLQFPDSYQHLRIKTDGSSLFRVLLNMIVNALEATPEGGTVKVWVEEQEAPVFCVWNDAVIPQEVALRIFQRSFSTKGQAGRGIGTYSMKLFGEKILGGKVSFTSRSGEGTTFRFMHPATVVNSEDVDKQVEPVQ</sequence>
<proteinExistence type="predicted"/>
<evidence type="ECO:0000256" key="1">
    <source>
        <dbReference type="ARBA" id="ARBA00000085"/>
    </source>
</evidence>
<dbReference type="InterPro" id="IPR003594">
    <property type="entry name" value="HATPase_dom"/>
</dbReference>
<dbReference type="PANTHER" id="PTHR42878">
    <property type="entry name" value="TWO-COMPONENT HISTIDINE KINASE"/>
    <property type="match status" value="1"/>
</dbReference>
<feature type="domain" description="Histidine kinase" evidence="5">
    <location>
        <begin position="176"/>
        <end position="382"/>
    </location>
</feature>
<comment type="catalytic activity">
    <reaction evidence="1">
        <text>ATP + protein L-histidine = ADP + protein N-phospho-L-histidine.</text>
        <dbReference type="EC" id="2.7.13.3"/>
    </reaction>
</comment>
<dbReference type="STRING" id="1121416.SAMN02745220_03721"/>
<dbReference type="PROSITE" id="PS50109">
    <property type="entry name" value="HIS_KIN"/>
    <property type="match status" value="1"/>
</dbReference>
<protein>
    <recommendedName>
        <fullName evidence="2">histidine kinase</fullName>
        <ecNumber evidence="2">2.7.13.3</ecNumber>
    </recommendedName>
</protein>
<organism evidence="6 7">
    <name type="scientific">Desulfopila aestuarii DSM 18488</name>
    <dbReference type="NCBI Taxonomy" id="1121416"/>
    <lineage>
        <taxon>Bacteria</taxon>
        <taxon>Pseudomonadati</taxon>
        <taxon>Thermodesulfobacteriota</taxon>
        <taxon>Desulfobulbia</taxon>
        <taxon>Desulfobulbales</taxon>
        <taxon>Desulfocapsaceae</taxon>
        <taxon>Desulfopila</taxon>
    </lineage>
</organism>
<evidence type="ECO:0000256" key="4">
    <source>
        <dbReference type="ARBA" id="ARBA00022777"/>
    </source>
</evidence>
<dbReference type="AlphaFoldDB" id="A0A1M7YE86"/>
<evidence type="ECO:0000259" key="5">
    <source>
        <dbReference type="PROSITE" id="PS50109"/>
    </source>
</evidence>
<keyword evidence="4 6" id="KW-0418">Kinase</keyword>
<evidence type="ECO:0000313" key="7">
    <source>
        <dbReference type="Proteomes" id="UP000184603"/>
    </source>
</evidence>
<dbReference type="GO" id="GO:0030295">
    <property type="term" value="F:protein kinase activator activity"/>
    <property type="evidence" value="ECO:0007669"/>
    <property type="project" value="TreeGrafter"/>
</dbReference>
<name>A0A1M7YE86_9BACT</name>
<accession>A0A1M7YE86</accession>
<dbReference type="GO" id="GO:0000156">
    <property type="term" value="F:phosphorelay response regulator activity"/>
    <property type="evidence" value="ECO:0007669"/>
    <property type="project" value="TreeGrafter"/>
</dbReference>
<dbReference type="Gene3D" id="3.30.565.10">
    <property type="entry name" value="Histidine kinase-like ATPase, C-terminal domain"/>
    <property type="match status" value="1"/>
</dbReference>
<gene>
    <name evidence="6" type="ORF">SAMN02745220_03721</name>
</gene>
<dbReference type="EMBL" id="FRFE01000021">
    <property type="protein sequence ID" value="SHO50947.1"/>
    <property type="molecule type" value="Genomic_DNA"/>
</dbReference>
<dbReference type="SUPFAM" id="SSF55874">
    <property type="entry name" value="ATPase domain of HSP90 chaperone/DNA topoisomerase II/histidine kinase"/>
    <property type="match status" value="1"/>
</dbReference>
<dbReference type="Proteomes" id="UP000184603">
    <property type="component" value="Unassembled WGS sequence"/>
</dbReference>
<evidence type="ECO:0000256" key="2">
    <source>
        <dbReference type="ARBA" id="ARBA00012438"/>
    </source>
</evidence>
<dbReference type="PANTHER" id="PTHR42878:SF14">
    <property type="entry name" value="OSMOLARITY TWO-COMPONENT SYSTEM PROTEIN SSK1"/>
    <property type="match status" value="1"/>
</dbReference>
<dbReference type="InterPro" id="IPR005467">
    <property type="entry name" value="His_kinase_dom"/>
</dbReference>
<dbReference type="RefSeq" id="WP_073615171.1">
    <property type="nucleotide sequence ID" value="NZ_FRFE01000021.1"/>
</dbReference>
<evidence type="ECO:0000256" key="3">
    <source>
        <dbReference type="ARBA" id="ARBA00022679"/>
    </source>
</evidence>
<dbReference type="Pfam" id="PF02518">
    <property type="entry name" value="HATPase_c"/>
    <property type="match status" value="1"/>
</dbReference>
<dbReference type="EC" id="2.7.13.3" evidence="2"/>
<dbReference type="InterPro" id="IPR036890">
    <property type="entry name" value="HATPase_C_sf"/>
</dbReference>
<dbReference type="SMART" id="SM00387">
    <property type="entry name" value="HATPase_c"/>
    <property type="match status" value="1"/>
</dbReference>
<keyword evidence="3" id="KW-0808">Transferase</keyword>